<name>A0A418T8L5_9RHOB</name>
<dbReference type="PROSITE" id="PS00072">
    <property type="entry name" value="ACYL_COA_DH_1"/>
    <property type="match status" value="1"/>
</dbReference>
<comment type="similarity">
    <text evidence="2 7">Belongs to the acyl-CoA dehydrogenase family.</text>
</comment>
<dbReference type="Proteomes" id="UP000284202">
    <property type="component" value="Unassembled WGS sequence"/>
</dbReference>
<feature type="domain" description="Acyl-CoA dehydrogenase/oxidase C-terminal" evidence="8">
    <location>
        <begin position="232"/>
        <end position="380"/>
    </location>
</feature>
<gene>
    <name evidence="11" type="ORF">D3P04_01505</name>
</gene>
<comment type="cofactor">
    <cofactor evidence="1 7">
        <name>FAD</name>
        <dbReference type="ChEBI" id="CHEBI:57692"/>
    </cofactor>
</comment>
<dbReference type="PANTHER" id="PTHR48083:SF2">
    <property type="entry name" value="MEDIUM-CHAIN SPECIFIC ACYL-COA DEHYDROGENASE, MITOCHONDRIAL"/>
    <property type="match status" value="1"/>
</dbReference>
<dbReference type="InterPro" id="IPR009100">
    <property type="entry name" value="AcylCoA_DH/oxidase_NM_dom_sf"/>
</dbReference>
<dbReference type="RefSeq" id="WP_119745624.1">
    <property type="nucleotide sequence ID" value="NZ_JAUUTZ010000009.1"/>
</dbReference>
<dbReference type="Gene3D" id="1.20.140.10">
    <property type="entry name" value="Butyryl-CoA Dehydrogenase, subunit A, domain 3"/>
    <property type="match status" value="1"/>
</dbReference>
<proteinExistence type="inferred from homology"/>
<dbReference type="GO" id="GO:0003995">
    <property type="term" value="F:acyl-CoA dehydrogenase activity"/>
    <property type="evidence" value="ECO:0007669"/>
    <property type="project" value="InterPro"/>
</dbReference>
<dbReference type="Gene3D" id="2.40.110.10">
    <property type="entry name" value="Butyryl-CoA Dehydrogenase, subunit A, domain 2"/>
    <property type="match status" value="1"/>
</dbReference>
<feature type="domain" description="Acyl-CoA oxidase/dehydrogenase middle" evidence="9">
    <location>
        <begin position="122"/>
        <end position="220"/>
    </location>
</feature>
<evidence type="ECO:0000256" key="4">
    <source>
        <dbReference type="ARBA" id="ARBA00022630"/>
    </source>
</evidence>
<dbReference type="AlphaFoldDB" id="A0A418T8L5"/>
<dbReference type="InterPro" id="IPR013786">
    <property type="entry name" value="AcylCoA_DH/ox_N"/>
</dbReference>
<dbReference type="Pfam" id="PF02771">
    <property type="entry name" value="Acyl-CoA_dh_N"/>
    <property type="match status" value="1"/>
</dbReference>
<dbReference type="InterPro" id="IPR006089">
    <property type="entry name" value="Acyl-CoA_DH_CS"/>
</dbReference>
<evidence type="ECO:0000256" key="7">
    <source>
        <dbReference type="RuleBase" id="RU362125"/>
    </source>
</evidence>
<dbReference type="InterPro" id="IPR037069">
    <property type="entry name" value="AcylCoA_DH/ox_N_sf"/>
</dbReference>
<keyword evidence="4 7" id="KW-0285">Flavoprotein</keyword>
<dbReference type="Pfam" id="PF00441">
    <property type="entry name" value="Acyl-CoA_dh_1"/>
    <property type="match status" value="1"/>
</dbReference>
<dbReference type="SUPFAM" id="SSF47203">
    <property type="entry name" value="Acyl-CoA dehydrogenase C-terminal domain-like"/>
    <property type="match status" value="1"/>
</dbReference>
<evidence type="ECO:0000256" key="1">
    <source>
        <dbReference type="ARBA" id="ARBA00001974"/>
    </source>
</evidence>
<dbReference type="GO" id="GO:0005737">
    <property type="term" value="C:cytoplasm"/>
    <property type="evidence" value="ECO:0007669"/>
    <property type="project" value="TreeGrafter"/>
</dbReference>
<feature type="domain" description="Acyl-CoA dehydrogenase/oxidase N-terminal" evidence="10">
    <location>
        <begin position="8"/>
        <end position="118"/>
    </location>
</feature>
<dbReference type="Pfam" id="PF02770">
    <property type="entry name" value="Acyl-CoA_dh_M"/>
    <property type="match status" value="1"/>
</dbReference>
<evidence type="ECO:0000313" key="12">
    <source>
        <dbReference type="Proteomes" id="UP000284202"/>
    </source>
</evidence>
<dbReference type="GO" id="GO:0033539">
    <property type="term" value="P:fatty acid beta-oxidation using acyl-CoA dehydrogenase"/>
    <property type="evidence" value="ECO:0007669"/>
    <property type="project" value="TreeGrafter"/>
</dbReference>
<dbReference type="InterPro" id="IPR009075">
    <property type="entry name" value="AcylCo_DH/oxidase_C"/>
</dbReference>
<keyword evidence="12" id="KW-1185">Reference proteome</keyword>
<comment type="caution">
    <text evidence="11">The sequence shown here is derived from an EMBL/GenBank/DDBJ whole genome shotgun (WGS) entry which is preliminary data.</text>
</comment>
<evidence type="ECO:0000256" key="6">
    <source>
        <dbReference type="ARBA" id="ARBA00023002"/>
    </source>
</evidence>
<sequence length="385" mass="43705">MDFALSFEQQTLIDSLEEFCRRELYPHEDLVEELRHVPEELQQEIRRKSEEAGFAGMNLPEEWGGPGLDRQTKMQAERVLGKSSAALTMCMNRGVTGILFKCRGEQIEEYLKPCIRGERKDAFALTEPGAGSDARGITTKAVRDGDHWVVNGVKQFISHADIADFIILTAVTGIDDTPQGPRKRFTSFLMDKDLPGVRVEPMKSIVTRGYNPTMIYLDNVRLHDSKILGEEGKGFDMANEWLYDGRVALSAHCVGRAERIFDMSKEWAGTRKAFGKTIGEFQGVGFKIANMAVDIKLGDLMVKEAAWKIDNDQMNRTEASMVNYYCSEMVFRVADDAIQIFGGMGVMEELPIQRFWRDARIERIWEGTSEVHQDIIAKDLLRPYR</sequence>
<keyword evidence="5 7" id="KW-0274">FAD</keyword>
<dbReference type="FunFam" id="1.20.140.10:FF:000001">
    <property type="entry name" value="Acyl-CoA dehydrogenase"/>
    <property type="match status" value="1"/>
</dbReference>
<evidence type="ECO:0000256" key="5">
    <source>
        <dbReference type="ARBA" id="ARBA00022827"/>
    </source>
</evidence>
<reference evidence="12" key="1">
    <citation type="submission" date="2018-09" db="EMBL/GenBank/DDBJ databases">
        <title>Acidovorax cavernicola nov. sp. isolated from Gruta de las Maravillas (Aracena, Spain).</title>
        <authorList>
            <person name="Jurado V."/>
            <person name="Gutierrez-Patricio S."/>
            <person name="Gonzalez-Pimentel J.L."/>
            <person name="Miller A.Z."/>
            <person name="Laiz L."/>
            <person name="Saiz-Jimenez C."/>
        </authorList>
    </citation>
    <scope>NUCLEOTIDE SEQUENCE [LARGE SCALE GENOMIC DNA]</scope>
    <source>
        <strain evidence="12">1011MAR3C25</strain>
    </source>
</reference>
<protein>
    <recommendedName>
        <fullName evidence="3">Medium-chain specific acyl-CoA dehydrogenase, mitochondrial</fullName>
    </recommendedName>
</protein>
<evidence type="ECO:0000313" key="11">
    <source>
        <dbReference type="EMBL" id="RJE89564.1"/>
    </source>
</evidence>
<dbReference type="SUPFAM" id="SSF56645">
    <property type="entry name" value="Acyl-CoA dehydrogenase NM domain-like"/>
    <property type="match status" value="1"/>
</dbReference>
<dbReference type="Gene3D" id="1.10.540.10">
    <property type="entry name" value="Acyl-CoA dehydrogenase/oxidase, N-terminal domain"/>
    <property type="match status" value="1"/>
</dbReference>
<dbReference type="FunFam" id="2.40.110.10:FF:000002">
    <property type="entry name" value="Acyl-CoA dehydrogenase fadE12"/>
    <property type="match status" value="1"/>
</dbReference>
<keyword evidence="6 7" id="KW-0560">Oxidoreductase</keyword>
<dbReference type="PROSITE" id="PS00073">
    <property type="entry name" value="ACYL_COA_DH_2"/>
    <property type="match status" value="1"/>
</dbReference>
<evidence type="ECO:0000256" key="3">
    <source>
        <dbReference type="ARBA" id="ARBA00019125"/>
    </source>
</evidence>
<accession>A0A418T8L5</accession>
<evidence type="ECO:0000259" key="10">
    <source>
        <dbReference type="Pfam" id="PF02771"/>
    </source>
</evidence>
<evidence type="ECO:0000259" key="9">
    <source>
        <dbReference type="Pfam" id="PF02770"/>
    </source>
</evidence>
<dbReference type="OrthoDB" id="9775090at2"/>
<dbReference type="InterPro" id="IPR006091">
    <property type="entry name" value="Acyl-CoA_Oxase/DH_mid-dom"/>
</dbReference>
<dbReference type="EMBL" id="QZCG01000001">
    <property type="protein sequence ID" value="RJE89564.1"/>
    <property type="molecule type" value="Genomic_DNA"/>
</dbReference>
<dbReference type="PIRSF" id="PIRSF016578">
    <property type="entry name" value="HsaA"/>
    <property type="match status" value="1"/>
</dbReference>
<dbReference type="GO" id="GO:0050660">
    <property type="term" value="F:flavin adenine dinucleotide binding"/>
    <property type="evidence" value="ECO:0007669"/>
    <property type="project" value="InterPro"/>
</dbReference>
<organism evidence="11 12">
    <name type="scientific">Paracoccus onubensis</name>
    <dbReference type="NCBI Taxonomy" id="1675788"/>
    <lineage>
        <taxon>Bacteria</taxon>
        <taxon>Pseudomonadati</taxon>
        <taxon>Pseudomonadota</taxon>
        <taxon>Alphaproteobacteria</taxon>
        <taxon>Rhodobacterales</taxon>
        <taxon>Paracoccaceae</taxon>
        <taxon>Paracoccus</taxon>
    </lineage>
</organism>
<evidence type="ECO:0000256" key="2">
    <source>
        <dbReference type="ARBA" id="ARBA00009347"/>
    </source>
</evidence>
<dbReference type="InterPro" id="IPR046373">
    <property type="entry name" value="Acyl-CoA_Oxase/DH_mid-dom_sf"/>
</dbReference>
<dbReference type="InterPro" id="IPR050741">
    <property type="entry name" value="Acyl-CoA_dehydrogenase"/>
</dbReference>
<evidence type="ECO:0000259" key="8">
    <source>
        <dbReference type="Pfam" id="PF00441"/>
    </source>
</evidence>
<dbReference type="PANTHER" id="PTHR48083">
    <property type="entry name" value="MEDIUM-CHAIN SPECIFIC ACYL-COA DEHYDROGENASE, MITOCHONDRIAL-RELATED"/>
    <property type="match status" value="1"/>
</dbReference>
<dbReference type="InterPro" id="IPR036250">
    <property type="entry name" value="AcylCo_DH-like_C"/>
</dbReference>